<reference evidence="3 4" key="1">
    <citation type="submission" date="2014-09" db="EMBL/GenBank/DDBJ databases">
        <authorList>
            <person name="Ellenberger Sabrina"/>
        </authorList>
    </citation>
    <scope>NUCLEOTIDE SEQUENCE [LARGE SCALE GENOMIC DNA]</scope>
    <source>
        <strain evidence="3 4">CBS 412.66</strain>
    </source>
</reference>
<dbReference type="OrthoDB" id="4159489at2759"/>
<keyword evidence="4" id="KW-1185">Reference proteome</keyword>
<sequence length="76" mass="8594">MTITQDTSLNTQNTIDDLPAYLVGLANKLQTRVDDVSSNMTKKLEEMTKRIETLERGLKLMEESPANLNVKEPDLE</sequence>
<gene>
    <name evidence="3" type="primary">PARPA_04940.1 scaffold 15694</name>
</gene>
<name>A0A0B7N6U4_9FUNG</name>
<dbReference type="AlphaFoldDB" id="A0A0B7N6U4"/>
<evidence type="ECO:0000313" key="3">
    <source>
        <dbReference type="EMBL" id="CEP11138.1"/>
    </source>
</evidence>
<protein>
    <submittedName>
        <fullName evidence="3">Uncharacterized protein</fullName>
    </submittedName>
</protein>
<dbReference type="EMBL" id="LN725636">
    <property type="protein sequence ID" value="CEP11138.1"/>
    <property type="molecule type" value="Genomic_DNA"/>
</dbReference>
<organism evidence="3 4">
    <name type="scientific">Parasitella parasitica</name>
    <dbReference type="NCBI Taxonomy" id="35722"/>
    <lineage>
        <taxon>Eukaryota</taxon>
        <taxon>Fungi</taxon>
        <taxon>Fungi incertae sedis</taxon>
        <taxon>Mucoromycota</taxon>
        <taxon>Mucoromycotina</taxon>
        <taxon>Mucoromycetes</taxon>
        <taxon>Mucorales</taxon>
        <taxon>Mucorineae</taxon>
        <taxon>Mucoraceae</taxon>
        <taxon>Parasitella</taxon>
    </lineage>
</organism>
<feature type="coiled-coil region" evidence="2">
    <location>
        <begin position="37"/>
        <end position="64"/>
    </location>
</feature>
<keyword evidence="2" id="KW-0175">Coiled coil</keyword>
<proteinExistence type="inferred from homology"/>
<comment type="similarity">
    <text evidence="1">Belongs to the HSBP1 family.</text>
</comment>
<evidence type="ECO:0000256" key="2">
    <source>
        <dbReference type="SAM" id="Coils"/>
    </source>
</evidence>
<accession>A0A0B7N6U4</accession>
<evidence type="ECO:0000313" key="4">
    <source>
        <dbReference type="Proteomes" id="UP000054107"/>
    </source>
</evidence>
<dbReference type="GO" id="GO:0003714">
    <property type="term" value="F:transcription corepressor activity"/>
    <property type="evidence" value="ECO:0007669"/>
    <property type="project" value="InterPro"/>
</dbReference>
<evidence type="ECO:0000256" key="1">
    <source>
        <dbReference type="ARBA" id="ARBA00006349"/>
    </source>
</evidence>
<dbReference type="InterPro" id="IPR009643">
    <property type="entry name" value="HS1-bd"/>
</dbReference>
<dbReference type="Gene3D" id="1.20.5.430">
    <property type="match status" value="1"/>
</dbReference>
<dbReference type="Proteomes" id="UP000054107">
    <property type="component" value="Unassembled WGS sequence"/>
</dbReference>
<dbReference type="Pfam" id="PF06825">
    <property type="entry name" value="HSBP1"/>
    <property type="match status" value="1"/>
</dbReference>